<name>T1KS84_TETUR</name>
<evidence type="ECO:0000256" key="3">
    <source>
        <dbReference type="SAM" id="Phobius"/>
    </source>
</evidence>
<evidence type="ECO:0000313" key="5">
    <source>
        <dbReference type="EnsemblMetazoa" id="tetur19g02220.1"/>
    </source>
</evidence>
<keyword evidence="6" id="KW-1185">Reference proteome</keyword>
<evidence type="ECO:0000313" key="6">
    <source>
        <dbReference type="Proteomes" id="UP000015104"/>
    </source>
</evidence>
<dbReference type="PANTHER" id="PTHR46908">
    <property type="entry name" value="CUBILIN-LIKE PROTEIN"/>
    <property type="match status" value="1"/>
</dbReference>
<dbReference type="EMBL" id="CAEY01000423">
    <property type="status" value="NOT_ANNOTATED_CDS"/>
    <property type="molecule type" value="Genomic_DNA"/>
</dbReference>
<dbReference type="SUPFAM" id="SSF49854">
    <property type="entry name" value="Spermadhesin, CUB domain"/>
    <property type="match status" value="1"/>
</dbReference>
<dbReference type="InterPro" id="IPR035914">
    <property type="entry name" value="Sperma_CUB_dom_sf"/>
</dbReference>
<dbReference type="CDD" id="cd00041">
    <property type="entry name" value="CUB"/>
    <property type="match status" value="1"/>
</dbReference>
<proteinExistence type="predicted"/>
<feature type="domain" description="CUB" evidence="4">
    <location>
        <begin position="155"/>
        <end position="276"/>
    </location>
</feature>
<reference evidence="6" key="1">
    <citation type="submission" date="2011-08" db="EMBL/GenBank/DDBJ databases">
        <authorList>
            <person name="Rombauts S."/>
        </authorList>
    </citation>
    <scope>NUCLEOTIDE SEQUENCE</scope>
    <source>
        <strain evidence="6">London</strain>
    </source>
</reference>
<dbReference type="EnsemblMetazoa" id="tetur19g02220.1">
    <property type="protein sequence ID" value="tetur19g02220.1"/>
    <property type="gene ID" value="tetur19g02220"/>
</dbReference>
<dbReference type="AlphaFoldDB" id="T1KS84"/>
<dbReference type="SMART" id="SM00042">
    <property type="entry name" value="CUB"/>
    <property type="match status" value="1"/>
</dbReference>
<feature type="transmembrane region" description="Helical" evidence="3">
    <location>
        <begin position="20"/>
        <end position="38"/>
    </location>
</feature>
<reference evidence="5" key="2">
    <citation type="submission" date="2015-06" db="UniProtKB">
        <authorList>
            <consortium name="EnsemblMetazoa"/>
        </authorList>
    </citation>
    <scope>IDENTIFICATION</scope>
</reference>
<dbReference type="STRING" id="32264.T1KS84"/>
<comment type="caution">
    <text evidence="2">Lacks conserved residue(s) required for the propagation of feature annotation.</text>
</comment>
<accession>T1KS84</accession>
<keyword evidence="3" id="KW-0812">Transmembrane</keyword>
<dbReference type="Proteomes" id="UP000015104">
    <property type="component" value="Unassembled WGS sequence"/>
</dbReference>
<feature type="transmembrane region" description="Helical" evidence="3">
    <location>
        <begin position="381"/>
        <end position="403"/>
    </location>
</feature>
<protein>
    <recommendedName>
        <fullName evidence="4">CUB domain-containing protein</fullName>
    </recommendedName>
</protein>
<dbReference type="PANTHER" id="PTHR46908:SF4">
    <property type="entry name" value="TUMOR NECROSIS FACTOR-INDUCIBLE GENE 6 PROTEIN"/>
    <property type="match status" value="1"/>
</dbReference>
<dbReference type="InterPro" id="IPR000859">
    <property type="entry name" value="CUB_dom"/>
</dbReference>
<sequence length="433" mass="49083">MDDPSCSHFNYRSHSHRQNCYHWTLLVIFFLSSLSLTISSATHRDKDELTQTKCIPIPEEKKFTLECPEDMKMVIREAYFSTSLDHNHHCAQSNYLHRTGQTETCYEDLRLQFNANCTTTRKCNFTSEVLSQCSEPGHIFYKYSCIAPYLLAHYCNSVLDRTYGYISSPTYPDYSSSIMDCSWTITALEGQKIELQILDTELTDPRIVKPKDFLAEAVVECTDSLTISADQKLITLCGDSINNLQTIKSKGPEVKLSYKQNEFRARRGWLVRYQVNGCPKLKDPFKGHIVEQNETSASMTCCEGYIFKDTREPKKFLTCLRNNWDGIVSSCVKVADIDAPETLPDSSVPSIDKEFDSRTNPPMEQLSKPIGETPKALFSNVVVPISLLVLAVVVLVLFVVIIVKCRSRRSKATLLTYTHEANVPLTNTSPVNV</sequence>
<keyword evidence="3" id="KW-0472">Membrane</keyword>
<keyword evidence="1" id="KW-1015">Disulfide bond</keyword>
<dbReference type="Pfam" id="PF00431">
    <property type="entry name" value="CUB"/>
    <property type="match status" value="1"/>
</dbReference>
<dbReference type="HOGENOM" id="CLU_633619_0_0_1"/>
<evidence type="ECO:0000256" key="2">
    <source>
        <dbReference type="PROSITE-ProRule" id="PRU00059"/>
    </source>
</evidence>
<dbReference type="Gene3D" id="2.60.120.290">
    <property type="entry name" value="Spermadhesin, CUB domain"/>
    <property type="match status" value="1"/>
</dbReference>
<dbReference type="PROSITE" id="PS01180">
    <property type="entry name" value="CUB"/>
    <property type="match status" value="1"/>
</dbReference>
<organism evidence="5 6">
    <name type="scientific">Tetranychus urticae</name>
    <name type="common">Two-spotted spider mite</name>
    <dbReference type="NCBI Taxonomy" id="32264"/>
    <lineage>
        <taxon>Eukaryota</taxon>
        <taxon>Metazoa</taxon>
        <taxon>Ecdysozoa</taxon>
        <taxon>Arthropoda</taxon>
        <taxon>Chelicerata</taxon>
        <taxon>Arachnida</taxon>
        <taxon>Acari</taxon>
        <taxon>Acariformes</taxon>
        <taxon>Trombidiformes</taxon>
        <taxon>Prostigmata</taxon>
        <taxon>Eleutherengona</taxon>
        <taxon>Raphignathae</taxon>
        <taxon>Tetranychoidea</taxon>
        <taxon>Tetranychidae</taxon>
        <taxon>Tetranychus</taxon>
    </lineage>
</organism>
<dbReference type="InterPro" id="IPR052129">
    <property type="entry name" value="Spermadhesin-Link_domain"/>
</dbReference>
<evidence type="ECO:0000256" key="1">
    <source>
        <dbReference type="ARBA" id="ARBA00023157"/>
    </source>
</evidence>
<evidence type="ECO:0000259" key="4">
    <source>
        <dbReference type="PROSITE" id="PS01180"/>
    </source>
</evidence>
<dbReference type="eggNOG" id="ENOG502S6DX">
    <property type="taxonomic scope" value="Eukaryota"/>
</dbReference>
<keyword evidence="3" id="KW-1133">Transmembrane helix</keyword>